<protein>
    <recommendedName>
        <fullName evidence="2">Acetoacetate decarboxylase</fullName>
    </recommendedName>
</protein>
<dbReference type="InterPro" id="IPR010451">
    <property type="entry name" value="Acetoacetate_decarboxylase"/>
</dbReference>
<organism evidence="1">
    <name type="scientific">marine metagenome</name>
    <dbReference type="NCBI Taxonomy" id="408172"/>
    <lineage>
        <taxon>unclassified sequences</taxon>
        <taxon>metagenomes</taxon>
        <taxon>ecological metagenomes</taxon>
    </lineage>
</organism>
<dbReference type="SUPFAM" id="SSF160104">
    <property type="entry name" value="Acetoacetate decarboxylase-like"/>
    <property type="match status" value="1"/>
</dbReference>
<dbReference type="EMBL" id="UINC01041957">
    <property type="protein sequence ID" value="SVB43933.1"/>
    <property type="molecule type" value="Genomic_DNA"/>
</dbReference>
<proteinExistence type="predicted"/>
<reference evidence="1" key="1">
    <citation type="submission" date="2018-05" db="EMBL/GenBank/DDBJ databases">
        <authorList>
            <person name="Lanie J.A."/>
            <person name="Ng W.-L."/>
            <person name="Kazmierczak K.M."/>
            <person name="Andrzejewski T.M."/>
            <person name="Davidsen T.M."/>
            <person name="Wayne K.J."/>
            <person name="Tettelin H."/>
            <person name="Glass J.I."/>
            <person name="Rusch D."/>
            <person name="Podicherti R."/>
            <person name="Tsui H.-C.T."/>
            <person name="Winkler M.E."/>
        </authorList>
    </citation>
    <scope>NUCLEOTIDE SEQUENCE</scope>
</reference>
<evidence type="ECO:0000313" key="1">
    <source>
        <dbReference type="EMBL" id="SVB43933.1"/>
    </source>
</evidence>
<dbReference type="AlphaFoldDB" id="A0A382E1X2"/>
<dbReference type="GO" id="GO:0016829">
    <property type="term" value="F:lyase activity"/>
    <property type="evidence" value="ECO:0007669"/>
    <property type="project" value="InterPro"/>
</dbReference>
<gene>
    <name evidence="1" type="ORF">METZ01_LOCUS196787</name>
</gene>
<dbReference type="Gene3D" id="2.40.400.10">
    <property type="entry name" value="Acetoacetate decarboxylase-like"/>
    <property type="match status" value="1"/>
</dbReference>
<sequence>MTEAPQMNAGDISFWPILKIDYPTDPEKLAKLLPPGIDPSDTANVHLSIYCFPVPDEPEYGCLITVDADYKGEKGYYAICYNIDQESAVHTSRDATGQPKYLGEIDYFIMGDYVTARVRHQGYTFIEYQGKKSGAMDYDAWNENEWWVKVSKACNGGEKEYDFPPHLVHVKAGYQPVHIEGVEGELTLRESPWDPITEFLPVCGDVSARLSQAMPTERTIALSDQLDGDAFWPFVDTISGSRWPGFMGGPKRQLRM</sequence>
<evidence type="ECO:0008006" key="2">
    <source>
        <dbReference type="Google" id="ProtNLM"/>
    </source>
</evidence>
<name>A0A382E1X2_9ZZZZ</name>
<dbReference type="Pfam" id="PF06314">
    <property type="entry name" value="ADC"/>
    <property type="match status" value="1"/>
</dbReference>
<accession>A0A382E1X2</accession>
<dbReference type="InterPro" id="IPR023375">
    <property type="entry name" value="ADC_dom_sf"/>
</dbReference>